<dbReference type="Gene3D" id="3.30.1240.10">
    <property type="match status" value="1"/>
</dbReference>
<gene>
    <name evidence="1" type="ORF">EJN90_11530</name>
</gene>
<dbReference type="PANTHER" id="PTHR10000:SF8">
    <property type="entry name" value="HAD SUPERFAMILY HYDROLASE-LIKE, TYPE 3"/>
    <property type="match status" value="1"/>
</dbReference>
<dbReference type="PROSITE" id="PS01228">
    <property type="entry name" value="COF_1"/>
    <property type="match status" value="1"/>
</dbReference>
<evidence type="ECO:0000313" key="2">
    <source>
        <dbReference type="Proteomes" id="UP000273326"/>
    </source>
</evidence>
<dbReference type="GO" id="GO:0005829">
    <property type="term" value="C:cytosol"/>
    <property type="evidence" value="ECO:0007669"/>
    <property type="project" value="TreeGrafter"/>
</dbReference>
<dbReference type="SFLD" id="SFLDS00003">
    <property type="entry name" value="Haloacid_Dehalogenase"/>
    <property type="match status" value="1"/>
</dbReference>
<dbReference type="OrthoDB" id="9790031at2"/>
<dbReference type="SFLD" id="SFLDG01144">
    <property type="entry name" value="C2.B.4:_PGP_Like"/>
    <property type="match status" value="1"/>
</dbReference>
<dbReference type="InterPro" id="IPR036412">
    <property type="entry name" value="HAD-like_sf"/>
</dbReference>
<reference evidence="2" key="1">
    <citation type="submission" date="2018-12" db="EMBL/GenBank/DDBJ databases">
        <title>Complete genome sequencing of Jeotgalibaca sp. H21T32.</title>
        <authorList>
            <person name="Bae J.-W."/>
            <person name="Lee S.-Y."/>
        </authorList>
    </citation>
    <scope>NUCLEOTIDE SEQUENCE [LARGE SCALE GENOMIC DNA]</scope>
    <source>
        <strain evidence="2">H21T32</strain>
    </source>
</reference>
<keyword evidence="1" id="KW-0378">Hydrolase</keyword>
<dbReference type="Gene3D" id="3.40.50.1000">
    <property type="entry name" value="HAD superfamily/HAD-like"/>
    <property type="match status" value="1"/>
</dbReference>
<dbReference type="AlphaFoldDB" id="A0A3Q9BLM7"/>
<dbReference type="Proteomes" id="UP000273326">
    <property type="component" value="Chromosome"/>
</dbReference>
<dbReference type="InterPro" id="IPR000150">
    <property type="entry name" value="Cof"/>
</dbReference>
<dbReference type="EMBL" id="CP034465">
    <property type="protein sequence ID" value="AZP05219.1"/>
    <property type="molecule type" value="Genomic_DNA"/>
</dbReference>
<keyword evidence="2" id="KW-1185">Reference proteome</keyword>
<sequence>MIKLIALDLDGTLLNSEKKISEGNKNAIQLAKEKGVKVVLCSGRPLKGIKRYLEELNLLDEGDFSITYNGGLVQKNKTSEIVSQKTLSYHQIQELYELSQQLNIPMNMLDLEYVYEPAYPKNRESLYPSLMSASLPFVKKDINSFKEAHQFNKVVYCTPPDVLDDAIAKIPSAYFEKYSMMKSRPLLFEIMHPEVNKGKGIDSLCNILGYTKDEVMACGDEENDLAMLEYAGTAVVMENARDEVKEYASFVTKTNDEDGVAHAIQQFVL</sequence>
<dbReference type="NCBIfam" id="TIGR01484">
    <property type="entry name" value="HAD-SF-IIB"/>
    <property type="match status" value="1"/>
</dbReference>
<dbReference type="RefSeq" id="WP_126111390.1">
    <property type="nucleotide sequence ID" value="NZ_CP034465.1"/>
</dbReference>
<dbReference type="SUPFAM" id="SSF56784">
    <property type="entry name" value="HAD-like"/>
    <property type="match status" value="1"/>
</dbReference>
<dbReference type="NCBIfam" id="NF007806">
    <property type="entry name" value="PRK10513.1"/>
    <property type="match status" value="1"/>
</dbReference>
<dbReference type="InterPro" id="IPR023214">
    <property type="entry name" value="HAD_sf"/>
</dbReference>
<dbReference type="InterPro" id="IPR006379">
    <property type="entry name" value="HAD-SF_hydro_IIB"/>
</dbReference>
<dbReference type="SFLD" id="SFLDG01140">
    <property type="entry name" value="C2.B:_Phosphomannomutase_and_P"/>
    <property type="match status" value="1"/>
</dbReference>
<name>A0A3Q9BLM7_9LACT</name>
<dbReference type="Pfam" id="PF08282">
    <property type="entry name" value="Hydrolase_3"/>
    <property type="match status" value="1"/>
</dbReference>
<evidence type="ECO:0000313" key="1">
    <source>
        <dbReference type="EMBL" id="AZP05219.1"/>
    </source>
</evidence>
<dbReference type="GO" id="GO:0000287">
    <property type="term" value="F:magnesium ion binding"/>
    <property type="evidence" value="ECO:0007669"/>
    <property type="project" value="TreeGrafter"/>
</dbReference>
<dbReference type="KEGG" id="jeh:EJN90_11530"/>
<dbReference type="CDD" id="cd07516">
    <property type="entry name" value="HAD_Pase"/>
    <property type="match status" value="1"/>
</dbReference>
<organism evidence="1 2">
    <name type="scientific">Jeotgalibaca ciconiae</name>
    <dbReference type="NCBI Taxonomy" id="2496265"/>
    <lineage>
        <taxon>Bacteria</taxon>
        <taxon>Bacillati</taxon>
        <taxon>Bacillota</taxon>
        <taxon>Bacilli</taxon>
        <taxon>Lactobacillales</taxon>
        <taxon>Carnobacteriaceae</taxon>
        <taxon>Jeotgalibaca</taxon>
    </lineage>
</organism>
<accession>A0A3Q9BLM7</accession>
<proteinExistence type="predicted"/>
<protein>
    <submittedName>
        <fullName evidence="1">Sugar-phosphatase</fullName>
        <ecNumber evidence="1">3.1.3.23</ecNumber>
    </submittedName>
</protein>
<dbReference type="GO" id="GO:0050308">
    <property type="term" value="F:sugar-phosphatase activity"/>
    <property type="evidence" value="ECO:0007669"/>
    <property type="project" value="UniProtKB-EC"/>
</dbReference>
<dbReference type="NCBIfam" id="TIGR00099">
    <property type="entry name" value="Cof-subfamily"/>
    <property type="match status" value="1"/>
</dbReference>
<dbReference type="EC" id="3.1.3.23" evidence="1"/>
<dbReference type="PANTHER" id="PTHR10000">
    <property type="entry name" value="PHOSPHOSERINE PHOSPHATASE"/>
    <property type="match status" value="1"/>
</dbReference>